<evidence type="ECO:0000256" key="3">
    <source>
        <dbReference type="ARBA" id="ARBA00022722"/>
    </source>
</evidence>
<evidence type="ECO:0000313" key="10">
    <source>
        <dbReference type="Proteomes" id="UP000324781"/>
    </source>
</evidence>
<dbReference type="NCBIfam" id="NF000801">
    <property type="entry name" value="PRK00055.1-3"/>
    <property type="match status" value="1"/>
</dbReference>
<feature type="binding site" evidence="8">
    <location>
        <position position="66"/>
    </location>
    <ligand>
        <name>Zn(2+)</name>
        <dbReference type="ChEBI" id="CHEBI:29105"/>
        <label>2</label>
        <note>catalytic</note>
    </ligand>
</feature>
<evidence type="ECO:0000256" key="8">
    <source>
        <dbReference type="HAMAP-Rule" id="MF_01818"/>
    </source>
</evidence>
<evidence type="ECO:0000256" key="2">
    <source>
        <dbReference type="ARBA" id="ARBA00022694"/>
    </source>
</evidence>
<keyword evidence="5 8" id="KW-0255">Endonuclease</keyword>
<dbReference type="HAMAP" id="MF_01818">
    <property type="entry name" value="RNase_Z_BN"/>
    <property type="match status" value="1"/>
</dbReference>
<dbReference type="Proteomes" id="UP000324781">
    <property type="component" value="Unassembled WGS sequence"/>
</dbReference>
<keyword evidence="3 8" id="KW-0540">Nuclease</keyword>
<comment type="similarity">
    <text evidence="8">Belongs to the RNase Z family.</text>
</comment>
<feature type="binding site" evidence="8">
    <location>
        <position position="266"/>
    </location>
    <ligand>
        <name>Zn(2+)</name>
        <dbReference type="ChEBI" id="CHEBI:29105"/>
        <label>2</label>
        <note>catalytic</note>
    </ligand>
</feature>
<comment type="catalytic activity">
    <reaction evidence="8">
        <text>Endonucleolytic cleavage of RNA, removing extra 3' nucleotides from tRNA precursor, generating 3' termini of tRNAs. A 3'-hydroxy group is left at the tRNA terminus and a 5'-phosphoryl group is left at the trailer molecule.</text>
        <dbReference type="EC" id="3.1.26.11"/>
    </reaction>
</comment>
<keyword evidence="2 8" id="KW-0819">tRNA processing</keyword>
<dbReference type="CDD" id="cd07717">
    <property type="entry name" value="RNaseZ_ZiPD-like_MBL-fold"/>
    <property type="match status" value="1"/>
</dbReference>
<evidence type="ECO:0000256" key="5">
    <source>
        <dbReference type="ARBA" id="ARBA00022759"/>
    </source>
</evidence>
<protein>
    <recommendedName>
        <fullName evidence="8">Ribonuclease Z</fullName>
        <shortName evidence="8">RNase Z</shortName>
        <ecNumber evidence="8">3.1.26.11</ecNumber>
    </recommendedName>
    <alternativeName>
        <fullName evidence="8">tRNA 3 endonuclease</fullName>
    </alternativeName>
    <alternativeName>
        <fullName evidence="8">tRNase Z</fullName>
    </alternativeName>
</protein>
<dbReference type="SUPFAM" id="SSF56281">
    <property type="entry name" value="Metallo-hydrolase/oxidoreductase"/>
    <property type="match status" value="1"/>
</dbReference>
<evidence type="ECO:0000313" key="9">
    <source>
        <dbReference type="EMBL" id="SHI43922.1"/>
    </source>
</evidence>
<reference evidence="9 10" key="1">
    <citation type="submission" date="2016-11" db="EMBL/GenBank/DDBJ databases">
        <authorList>
            <person name="Varghese N."/>
            <person name="Submissions S."/>
        </authorList>
    </citation>
    <scope>NUCLEOTIDE SEQUENCE [LARGE SCALE GENOMIC DNA]</scope>
    <source>
        <strain evidence="9 10">DSM 19027</strain>
    </source>
</reference>
<keyword evidence="10" id="KW-1185">Reference proteome</keyword>
<comment type="subunit">
    <text evidence="1 8">Homodimer.</text>
</comment>
<evidence type="ECO:0000256" key="6">
    <source>
        <dbReference type="ARBA" id="ARBA00022801"/>
    </source>
</evidence>
<evidence type="ECO:0000256" key="7">
    <source>
        <dbReference type="ARBA" id="ARBA00022833"/>
    </source>
</evidence>
<feature type="binding site" evidence="8">
    <location>
        <position position="207"/>
    </location>
    <ligand>
        <name>Zn(2+)</name>
        <dbReference type="ChEBI" id="CHEBI:29105"/>
        <label>2</label>
        <note>catalytic</note>
    </ligand>
</feature>
<feature type="binding site" evidence="8">
    <location>
        <position position="65"/>
    </location>
    <ligand>
        <name>Zn(2+)</name>
        <dbReference type="ChEBI" id="CHEBI:29105"/>
        <label>2</label>
        <note>catalytic</note>
    </ligand>
</feature>
<feature type="binding site" evidence="8">
    <location>
        <position position="63"/>
    </location>
    <ligand>
        <name>Zn(2+)</name>
        <dbReference type="ChEBI" id="CHEBI:29105"/>
        <label>1</label>
        <note>catalytic</note>
    </ligand>
</feature>
<comment type="cofactor">
    <cofactor evidence="8">
        <name>Zn(2+)</name>
        <dbReference type="ChEBI" id="CHEBI:29105"/>
    </cofactor>
    <text evidence="8">Binds 2 Zn(2+) ions.</text>
</comment>
<dbReference type="EC" id="3.1.26.11" evidence="8"/>
<gene>
    <name evidence="8" type="primary">rnz</name>
    <name evidence="9" type="ORF">SAMN05444373_100274</name>
</gene>
<feature type="active site" description="Proton acceptor" evidence="8">
    <location>
        <position position="65"/>
    </location>
</feature>
<dbReference type="Gene3D" id="3.60.15.10">
    <property type="entry name" value="Ribonuclease Z/Hydroxyacylglutathione hydrolase-like"/>
    <property type="match status" value="1"/>
</dbReference>
<comment type="function">
    <text evidence="8">Zinc phosphodiesterase, which displays some tRNA 3'-processing endonuclease activity. Probably involved in tRNA maturation, by removing a 3'-trailer from precursor tRNA.</text>
</comment>
<dbReference type="GO" id="GO:0042781">
    <property type="term" value="F:3'-tRNA processing endoribonuclease activity"/>
    <property type="evidence" value="ECO:0007669"/>
    <property type="project" value="UniProtKB-UniRule"/>
</dbReference>
<feature type="binding site" evidence="8">
    <location>
        <position position="207"/>
    </location>
    <ligand>
        <name>Zn(2+)</name>
        <dbReference type="ChEBI" id="CHEBI:29105"/>
        <label>1</label>
        <note>catalytic</note>
    </ligand>
</feature>
<evidence type="ECO:0000256" key="4">
    <source>
        <dbReference type="ARBA" id="ARBA00022723"/>
    </source>
</evidence>
<dbReference type="PANTHER" id="PTHR46018:SF2">
    <property type="entry name" value="ZINC PHOSPHODIESTERASE ELAC PROTEIN 1"/>
    <property type="match status" value="1"/>
</dbReference>
<name>A0A1M6B5A0_9FIRM</name>
<keyword evidence="7 8" id="KW-0862">Zinc</keyword>
<evidence type="ECO:0000256" key="1">
    <source>
        <dbReference type="ARBA" id="ARBA00011738"/>
    </source>
</evidence>
<proteinExistence type="inferred from homology"/>
<dbReference type="InterPro" id="IPR036866">
    <property type="entry name" value="RibonucZ/Hydroxyglut_hydro"/>
</dbReference>
<keyword evidence="6 8" id="KW-0378">Hydrolase</keyword>
<feature type="binding site" evidence="8">
    <location>
        <position position="61"/>
    </location>
    <ligand>
        <name>Zn(2+)</name>
        <dbReference type="ChEBI" id="CHEBI:29105"/>
        <label>1</label>
        <note>catalytic</note>
    </ligand>
</feature>
<feature type="binding site" evidence="8">
    <location>
        <position position="139"/>
    </location>
    <ligand>
        <name>Zn(2+)</name>
        <dbReference type="ChEBI" id="CHEBI:29105"/>
        <label>1</label>
        <note>catalytic</note>
    </ligand>
</feature>
<keyword evidence="4 8" id="KW-0479">Metal-binding</keyword>
<dbReference type="RefSeq" id="WP_149677477.1">
    <property type="nucleotide sequence ID" value="NZ_FQZP01000002.1"/>
</dbReference>
<dbReference type="EMBL" id="FQZP01000002">
    <property type="protein sequence ID" value="SHI43922.1"/>
    <property type="molecule type" value="Genomic_DNA"/>
</dbReference>
<dbReference type="NCBIfam" id="TIGR02651">
    <property type="entry name" value="RNase_Z"/>
    <property type="match status" value="1"/>
</dbReference>
<dbReference type="OrthoDB" id="9800940at2"/>
<dbReference type="GO" id="GO:0008270">
    <property type="term" value="F:zinc ion binding"/>
    <property type="evidence" value="ECO:0007669"/>
    <property type="project" value="UniProtKB-UniRule"/>
</dbReference>
<dbReference type="AlphaFoldDB" id="A0A1M6B5A0"/>
<dbReference type="InterPro" id="IPR013471">
    <property type="entry name" value="RNase_Z/BN"/>
</dbReference>
<organism evidence="9 10">
    <name type="scientific">Thermoclostridium caenicola</name>
    <dbReference type="NCBI Taxonomy" id="659425"/>
    <lineage>
        <taxon>Bacteria</taxon>
        <taxon>Bacillati</taxon>
        <taxon>Bacillota</taxon>
        <taxon>Clostridia</taxon>
        <taxon>Eubacteriales</taxon>
        <taxon>Oscillospiraceae</taxon>
        <taxon>Thermoclostridium</taxon>
    </lineage>
</organism>
<dbReference type="Pfam" id="PF23023">
    <property type="entry name" value="Anti-Pycsar_Apyc1"/>
    <property type="match status" value="1"/>
</dbReference>
<dbReference type="PANTHER" id="PTHR46018">
    <property type="entry name" value="ZINC PHOSPHODIESTERASE ELAC PROTEIN 1"/>
    <property type="match status" value="1"/>
</dbReference>
<sequence>MVDVCLLGTGGMMPLPERWLSSLLVRCNGRMMLIDCGEGTQIPMKMAGWGFKNLDAILITHYHADHVAGLPGLLLTLANSGRQEPVRLIGPPGLAEVVSGLLTIAPGLPYPIYLYTCPADGISHLEMDGLLIRCFPVDHWIPCLAYSIELRRPGRFDAEKARELDIPVRYWKQLQKGETVEWKGRSFRPDQVMGEPRRGIKICYCTDTRPVDGLCDFVREADLLVCEGMYGDEGDAEKAILKKHMLFAEAARVAREAGVCELWLTHFSPALACPEDWLSHAKEVFEPTIAGHDLMRKTLTFPS</sequence>
<accession>A0A1M6B5A0</accession>